<dbReference type="InterPro" id="IPR000182">
    <property type="entry name" value="GNAT_dom"/>
</dbReference>
<organism evidence="4 5">
    <name type="scientific">Streptomyces mesophilus</name>
    <dbReference type="NCBI Taxonomy" id="1775132"/>
    <lineage>
        <taxon>Bacteria</taxon>
        <taxon>Bacillati</taxon>
        <taxon>Actinomycetota</taxon>
        <taxon>Actinomycetes</taxon>
        <taxon>Kitasatosporales</taxon>
        <taxon>Streptomycetaceae</taxon>
        <taxon>Streptomyces</taxon>
    </lineage>
</organism>
<keyword evidence="1 4" id="KW-0808">Transferase</keyword>
<evidence type="ECO:0000256" key="2">
    <source>
        <dbReference type="ARBA" id="ARBA00023315"/>
    </source>
</evidence>
<evidence type="ECO:0000256" key="1">
    <source>
        <dbReference type="ARBA" id="ARBA00022679"/>
    </source>
</evidence>
<proteinExistence type="predicted"/>
<dbReference type="SUPFAM" id="SSF55729">
    <property type="entry name" value="Acyl-CoA N-acyltransferases (Nat)"/>
    <property type="match status" value="1"/>
</dbReference>
<dbReference type="InterPro" id="IPR050832">
    <property type="entry name" value="Bact_Acetyltransf"/>
</dbReference>
<comment type="caution">
    <text evidence="4">The sequence shown here is derived from an EMBL/GenBank/DDBJ whole genome shotgun (WGS) entry which is preliminary data.</text>
</comment>
<dbReference type="EMBL" id="JAAKZW010000269">
    <property type="protein sequence ID" value="NGO80986.1"/>
    <property type="molecule type" value="Genomic_DNA"/>
</dbReference>
<name>A0A6G4XTS3_9ACTN</name>
<dbReference type="AlphaFoldDB" id="A0A6G4XTS3"/>
<keyword evidence="5" id="KW-1185">Reference proteome</keyword>
<feature type="domain" description="N-acetyltransferase" evidence="3">
    <location>
        <begin position="6"/>
        <end position="158"/>
    </location>
</feature>
<dbReference type="PROSITE" id="PS51186">
    <property type="entry name" value="GNAT"/>
    <property type="match status" value="1"/>
</dbReference>
<dbReference type="GO" id="GO:0016747">
    <property type="term" value="F:acyltransferase activity, transferring groups other than amino-acyl groups"/>
    <property type="evidence" value="ECO:0007669"/>
    <property type="project" value="InterPro"/>
</dbReference>
<dbReference type="PANTHER" id="PTHR43877">
    <property type="entry name" value="AMINOALKYLPHOSPHONATE N-ACETYLTRANSFERASE-RELATED-RELATED"/>
    <property type="match status" value="1"/>
</dbReference>
<dbReference type="InterPro" id="IPR016181">
    <property type="entry name" value="Acyl_CoA_acyltransferase"/>
</dbReference>
<evidence type="ECO:0000313" key="5">
    <source>
        <dbReference type="Proteomes" id="UP000481109"/>
    </source>
</evidence>
<dbReference type="PANTHER" id="PTHR43877:SF2">
    <property type="entry name" value="AMINOALKYLPHOSPHONATE N-ACETYLTRANSFERASE-RELATED"/>
    <property type="match status" value="1"/>
</dbReference>
<gene>
    <name evidence="4" type="ORF">G6045_35800</name>
</gene>
<dbReference type="Proteomes" id="UP000481109">
    <property type="component" value="Unassembled WGS sequence"/>
</dbReference>
<keyword evidence="2" id="KW-0012">Acyltransferase</keyword>
<dbReference type="Pfam" id="PF00583">
    <property type="entry name" value="Acetyltransf_1"/>
    <property type="match status" value="1"/>
</dbReference>
<dbReference type="RefSeq" id="WP_165336394.1">
    <property type="nucleotide sequence ID" value="NZ_JAAKZW010000269.1"/>
</dbReference>
<accession>A0A6G4XTS3</accession>
<evidence type="ECO:0000259" key="3">
    <source>
        <dbReference type="PROSITE" id="PS51186"/>
    </source>
</evidence>
<protein>
    <submittedName>
        <fullName evidence="4">GNAT family N-acetyltransferase</fullName>
    </submittedName>
</protein>
<reference evidence="4 5" key="1">
    <citation type="submission" date="2020-02" db="EMBL/GenBank/DDBJ databases">
        <title>Whole-genome analyses of novel actinobacteria.</title>
        <authorList>
            <person name="Sahin N."/>
            <person name="Tokatli A."/>
        </authorList>
    </citation>
    <scope>NUCLEOTIDE SEQUENCE [LARGE SCALE GENOMIC DNA]</scope>
    <source>
        <strain evidence="4 5">YC504</strain>
    </source>
</reference>
<evidence type="ECO:0000313" key="4">
    <source>
        <dbReference type="EMBL" id="NGO80986.1"/>
    </source>
</evidence>
<dbReference type="Gene3D" id="3.40.630.30">
    <property type="match status" value="1"/>
</dbReference>
<dbReference type="CDD" id="cd04301">
    <property type="entry name" value="NAT_SF"/>
    <property type="match status" value="1"/>
</dbReference>
<sequence>MTNTSVLVRAATQEEHEAIMELAPRLTQGVAPWRDPTAVLSAAKGWLAASLAAATAHETTQVFVATHQGAVVAVVSVEEQRHFTGAMDAYVGELAVAAGAARQGVGRLLMSTVESWARDRGLGRVTLQTGAANTTAQSFYRELGYAVEDVRLTRPLPS</sequence>